<accession>A0A131XPR6</accession>
<proteinExistence type="evidence at transcript level"/>
<reference evidence="1" key="1">
    <citation type="journal article" date="2017" name="Ticks Tick Borne Dis.">
        <title>An insight into the sialome of Hyalomma excavatum.</title>
        <authorList>
            <person name="Ribeiro J.M."/>
            <person name="Slovak M."/>
            <person name="Francischetti I.M."/>
        </authorList>
    </citation>
    <scope>NUCLEOTIDE SEQUENCE</scope>
    <source>
        <strain evidence="1">Samish</strain>
        <tissue evidence="1">Salivary glands</tissue>
    </source>
</reference>
<dbReference type="AlphaFoldDB" id="A0A131XPR6"/>
<keyword evidence="1" id="KW-0540">Nuclease</keyword>
<dbReference type="GO" id="GO:0004519">
    <property type="term" value="F:endonuclease activity"/>
    <property type="evidence" value="ECO:0007669"/>
    <property type="project" value="UniProtKB-KW"/>
</dbReference>
<keyword evidence="1" id="KW-0255">Endonuclease</keyword>
<organism evidence="1">
    <name type="scientific">Hyalomma excavatum</name>
    <dbReference type="NCBI Taxonomy" id="257692"/>
    <lineage>
        <taxon>Eukaryota</taxon>
        <taxon>Metazoa</taxon>
        <taxon>Ecdysozoa</taxon>
        <taxon>Arthropoda</taxon>
        <taxon>Chelicerata</taxon>
        <taxon>Arachnida</taxon>
        <taxon>Acari</taxon>
        <taxon>Parasitiformes</taxon>
        <taxon>Ixodida</taxon>
        <taxon>Ixodoidea</taxon>
        <taxon>Ixodidae</taxon>
        <taxon>Hyalomminae</taxon>
        <taxon>Hyalomma</taxon>
    </lineage>
</organism>
<dbReference type="EMBL" id="GEFH01001020">
    <property type="protein sequence ID" value="JAP67561.1"/>
    <property type="molecule type" value="mRNA"/>
</dbReference>
<feature type="non-terminal residue" evidence="1">
    <location>
        <position position="1"/>
    </location>
</feature>
<protein>
    <submittedName>
        <fullName evidence="1">Putative endonuclease/reverse transcript</fullName>
    </submittedName>
</protein>
<sequence>RYKKSDSVTEIQSSCNLELLEIRRQRNRLKLLFQILKDHINIDKSVYIRTPGILSKRINENAAIRPYAMHTSVFLYSFFPDVMERWNGLPEHIADCTDVKSLESSFDSYVL</sequence>
<name>A0A131XPR6_9ACAR</name>
<keyword evidence="1" id="KW-0378">Hydrolase</keyword>
<evidence type="ECO:0000313" key="1">
    <source>
        <dbReference type="EMBL" id="JAP67561.1"/>
    </source>
</evidence>